<organism evidence="1 2">
    <name type="scientific">Dreissena polymorpha</name>
    <name type="common">Zebra mussel</name>
    <name type="synonym">Mytilus polymorpha</name>
    <dbReference type="NCBI Taxonomy" id="45954"/>
    <lineage>
        <taxon>Eukaryota</taxon>
        <taxon>Metazoa</taxon>
        <taxon>Spiralia</taxon>
        <taxon>Lophotrochozoa</taxon>
        <taxon>Mollusca</taxon>
        <taxon>Bivalvia</taxon>
        <taxon>Autobranchia</taxon>
        <taxon>Heteroconchia</taxon>
        <taxon>Euheterodonta</taxon>
        <taxon>Imparidentia</taxon>
        <taxon>Neoheterodontei</taxon>
        <taxon>Myida</taxon>
        <taxon>Dreissenoidea</taxon>
        <taxon>Dreissenidae</taxon>
        <taxon>Dreissena</taxon>
    </lineage>
</organism>
<dbReference type="AlphaFoldDB" id="A0A9D3Z455"/>
<sequence>MAGDEQLPMPRLLRERIVFENLRDENIASIYRLSKGGIERLLVLIGEDIAPTCRRAHPFHSVA</sequence>
<dbReference type="Proteomes" id="UP000828390">
    <property type="component" value="Unassembled WGS sequence"/>
</dbReference>
<evidence type="ECO:0000313" key="2">
    <source>
        <dbReference type="Proteomes" id="UP000828390"/>
    </source>
</evidence>
<comment type="caution">
    <text evidence="1">The sequence shown here is derived from an EMBL/GenBank/DDBJ whole genome shotgun (WGS) entry which is preliminary data.</text>
</comment>
<accession>A0A9D3Z455</accession>
<keyword evidence="2" id="KW-1185">Reference proteome</keyword>
<gene>
    <name evidence="1" type="ORF">DPMN_072535</name>
</gene>
<reference evidence="1" key="2">
    <citation type="submission" date="2020-11" db="EMBL/GenBank/DDBJ databases">
        <authorList>
            <person name="McCartney M.A."/>
            <person name="Auch B."/>
            <person name="Kono T."/>
            <person name="Mallez S."/>
            <person name="Becker A."/>
            <person name="Gohl D.M."/>
            <person name="Silverstein K.A.T."/>
            <person name="Koren S."/>
            <person name="Bechman K.B."/>
            <person name="Herman A."/>
            <person name="Abrahante J.E."/>
            <person name="Garbe J."/>
        </authorList>
    </citation>
    <scope>NUCLEOTIDE SEQUENCE</scope>
    <source>
        <strain evidence="1">Duluth1</strain>
        <tissue evidence="1">Whole animal</tissue>
    </source>
</reference>
<dbReference type="EMBL" id="JAIWYP010000014">
    <property type="protein sequence ID" value="KAH3712778.1"/>
    <property type="molecule type" value="Genomic_DNA"/>
</dbReference>
<proteinExistence type="predicted"/>
<protein>
    <submittedName>
        <fullName evidence="1">Uncharacterized protein</fullName>
    </submittedName>
</protein>
<reference evidence="1" key="1">
    <citation type="journal article" date="2019" name="bioRxiv">
        <title>The Genome of the Zebra Mussel, Dreissena polymorpha: A Resource for Invasive Species Research.</title>
        <authorList>
            <person name="McCartney M.A."/>
            <person name="Auch B."/>
            <person name="Kono T."/>
            <person name="Mallez S."/>
            <person name="Zhang Y."/>
            <person name="Obille A."/>
            <person name="Becker A."/>
            <person name="Abrahante J.E."/>
            <person name="Garbe J."/>
            <person name="Badalamenti J.P."/>
            <person name="Herman A."/>
            <person name="Mangelson H."/>
            <person name="Liachko I."/>
            <person name="Sullivan S."/>
            <person name="Sone E.D."/>
            <person name="Koren S."/>
            <person name="Silverstein K.A.T."/>
            <person name="Beckman K.B."/>
            <person name="Gohl D.M."/>
        </authorList>
    </citation>
    <scope>NUCLEOTIDE SEQUENCE</scope>
    <source>
        <strain evidence="1">Duluth1</strain>
        <tissue evidence="1">Whole animal</tissue>
    </source>
</reference>
<evidence type="ECO:0000313" key="1">
    <source>
        <dbReference type="EMBL" id="KAH3712778.1"/>
    </source>
</evidence>
<name>A0A9D3Z455_DREPO</name>